<dbReference type="AlphaFoldDB" id="A0A7J6IC34"/>
<accession>A0A7J6IC34</accession>
<protein>
    <submittedName>
        <fullName evidence="1">Uncharacterized protein</fullName>
    </submittedName>
</protein>
<sequence length="121" mass="14096">MTMGAYLDSQGVDTLQEGRSQKVVSVWVDTQIFCSDRCPQLQKNKAVTCIAWENIVDLRMFLPRNHREAVDKWLCMCDSETQRCQPCVTYSEYRGDELYHECKSSAPIPWENMIRRDNTPV</sequence>
<name>A0A7J6IC34_COLFN</name>
<reference evidence="1 2" key="1">
    <citation type="submission" date="2012-08" db="EMBL/GenBank/DDBJ databases">
        <authorList>
            <person name="Gan P.H.P."/>
            <person name="Ikeda K."/>
            <person name="Irieda H."/>
            <person name="Narusaka M."/>
            <person name="O'Connell R.J."/>
            <person name="Narusaka Y."/>
            <person name="Takano Y."/>
            <person name="Kubo Y."/>
            <person name="Shirasu K."/>
        </authorList>
    </citation>
    <scope>NUCLEOTIDE SEQUENCE [LARGE SCALE GENOMIC DNA]</scope>
    <source>
        <strain evidence="1 2">Nara gc5</strain>
    </source>
</reference>
<proteinExistence type="predicted"/>
<reference evidence="1 2" key="2">
    <citation type="submission" date="2020-04" db="EMBL/GenBank/DDBJ databases">
        <title>Genome sequencing and assembly of multiple isolates from the Colletotrichum gloeosporioides species complex.</title>
        <authorList>
            <person name="Gan P."/>
            <person name="Shirasu K."/>
        </authorList>
    </citation>
    <scope>NUCLEOTIDE SEQUENCE [LARGE SCALE GENOMIC DNA]</scope>
    <source>
        <strain evidence="1 2">Nara gc5</strain>
    </source>
</reference>
<evidence type="ECO:0000313" key="1">
    <source>
        <dbReference type="EMBL" id="KAF4473899.1"/>
    </source>
</evidence>
<organism evidence="1 2">
    <name type="scientific">Colletotrichum fructicola (strain Nara gc5)</name>
    <name type="common">Anthracnose fungus</name>
    <name type="synonym">Colletotrichum gloeosporioides (strain Nara gc5)</name>
    <dbReference type="NCBI Taxonomy" id="1213859"/>
    <lineage>
        <taxon>Eukaryota</taxon>
        <taxon>Fungi</taxon>
        <taxon>Dikarya</taxon>
        <taxon>Ascomycota</taxon>
        <taxon>Pezizomycotina</taxon>
        <taxon>Sordariomycetes</taxon>
        <taxon>Hypocreomycetidae</taxon>
        <taxon>Glomerellales</taxon>
        <taxon>Glomerellaceae</taxon>
        <taxon>Colletotrichum</taxon>
        <taxon>Colletotrichum gloeosporioides species complex</taxon>
    </lineage>
</organism>
<evidence type="ECO:0000313" key="2">
    <source>
        <dbReference type="Proteomes" id="UP000011096"/>
    </source>
</evidence>
<dbReference type="OrthoDB" id="3700495at2759"/>
<dbReference type="InParanoid" id="A0A7J6IC34"/>
<dbReference type="GeneID" id="90980636"/>
<dbReference type="Proteomes" id="UP000011096">
    <property type="component" value="Unassembled WGS sequence"/>
</dbReference>
<comment type="caution">
    <text evidence="1">The sequence shown here is derived from an EMBL/GenBank/DDBJ whole genome shotgun (WGS) entry which is preliminary data.</text>
</comment>
<dbReference type="RefSeq" id="XP_066006774.1">
    <property type="nucleotide sequence ID" value="XM_066153685.1"/>
</dbReference>
<dbReference type="EMBL" id="ANPB02000011">
    <property type="protein sequence ID" value="KAF4473899.1"/>
    <property type="molecule type" value="Genomic_DNA"/>
</dbReference>
<keyword evidence="2" id="KW-1185">Reference proteome</keyword>
<gene>
    <name evidence="1" type="ORF">CGGC5_v017002</name>
</gene>